<feature type="compositionally biased region" description="Acidic residues" evidence="1">
    <location>
        <begin position="342"/>
        <end position="366"/>
    </location>
</feature>
<organism evidence="3 4">
    <name type="scientific">Alternaria burnsii</name>
    <dbReference type="NCBI Taxonomy" id="1187904"/>
    <lineage>
        <taxon>Eukaryota</taxon>
        <taxon>Fungi</taxon>
        <taxon>Dikarya</taxon>
        <taxon>Ascomycota</taxon>
        <taxon>Pezizomycotina</taxon>
        <taxon>Dothideomycetes</taxon>
        <taxon>Pleosporomycetidae</taxon>
        <taxon>Pleosporales</taxon>
        <taxon>Pleosporineae</taxon>
        <taxon>Pleosporaceae</taxon>
        <taxon>Alternaria</taxon>
        <taxon>Alternaria sect. Alternaria</taxon>
    </lineage>
</organism>
<feature type="region of interest" description="Disordered" evidence="1">
    <location>
        <begin position="284"/>
        <end position="384"/>
    </location>
</feature>
<name>A0A8H7AZQ5_9PLEO</name>
<evidence type="ECO:0000313" key="4">
    <source>
        <dbReference type="Proteomes" id="UP000596902"/>
    </source>
</evidence>
<evidence type="ECO:0000256" key="2">
    <source>
        <dbReference type="SAM" id="Phobius"/>
    </source>
</evidence>
<proteinExistence type="predicted"/>
<sequence length="809" mass="91018">MSDTRAESLTIKLRKEFGNVPSWKVSSTQERLDAQYSHWLIRLMYCERANDYNRYGPIARTEYKMCKKDIGELSEVSEDTIKRWIGVDHLNGFEIKARYQQLFDDKHPNVRKAKKLLAELRRDEGDCRMVGEMRVQGWIENGFDMEVIKQSELLLAVMYLPATPTHDINDPVQFVEHCHYFSPIDAATKKSAGEAYDVTAKGLQAFIDKRDELSGFVMWAIRQRNLAMTNKDVPEFCRVEITPDMLKDHSQIRERLGFDTYLHDPRLLPELWTFLQDAARRQFPEFSGDPTQAGSTQDVDNNGDADVDMDSYPIVAPGTVNNTVATSYQGPADGDVMPGADADADEEGDAEDAEDNTEDDEDDEDPGTAQPAAQPATRQGPDDFVLETGTVRCTAWSKETDSRCKRHADNENEDRRTWRCHNHDPVRKAKIKADRLARNRAAKAGKNGKMAKKAGVTKPEQQRKTAGKKAANLFHPEVLTNLTMFVSASIVGIVFYIGPTVGIVIIVVFGAMMDMEWERVSWRRYAAHFSQCVLTVYISNLITETPFPTAIIWGGAPYIGLIVSLATQLGPPGIPASQMYCSITAAMLLYPDKAATALGKAAEPSFDNTGIQHHAVHFALAFFVLSELEYRRQYIVAKGMEHFRNYPLDLLLADIDLAFNVSRHPSVYCYATSYTETGGFKRGPYLGSLFMVLDFYSFSLIGGCFNYGIMLMVNQGHTTDLHFMFAIFNSNVFFKAKDLWVILLGHAVLSRFVRQANFITVWGFLRASAQALDWWNGNDTASLDSRYPSSQGSETDYSLLLPGKTEEKV</sequence>
<reference evidence="3" key="1">
    <citation type="submission" date="2020-01" db="EMBL/GenBank/DDBJ databases">
        <authorList>
            <person name="Feng Z.H.Z."/>
        </authorList>
    </citation>
    <scope>NUCLEOTIDE SEQUENCE</scope>
    <source>
        <strain evidence="3">CBS107.38</strain>
    </source>
</reference>
<comment type="caution">
    <text evidence="3">The sequence shown here is derived from an EMBL/GenBank/DDBJ whole genome shotgun (WGS) entry which is preliminary data.</text>
</comment>
<accession>A0A8H7AZQ5</accession>
<dbReference type="Proteomes" id="UP000596902">
    <property type="component" value="Unassembled WGS sequence"/>
</dbReference>
<protein>
    <submittedName>
        <fullName evidence="3">Uncharacterized protein</fullName>
    </submittedName>
</protein>
<keyword evidence="2" id="KW-0472">Membrane</keyword>
<dbReference type="GeneID" id="62206443"/>
<feature type="compositionally biased region" description="Polar residues" evidence="1">
    <location>
        <begin position="289"/>
        <end position="300"/>
    </location>
</feature>
<feature type="region of interest" description="Disordered" evidence="1">
    <location>
        <begin position="442"/>
        <end position="469"/>
    </location>
</feature>
<keyword evidence="2" id="KW-1133">Transmembrane helix</keyword>
<dbReference type="RefSeq" id="XP_038783930.1">
    <property type="nucleotide sequence ID" value="XM_038933265.1"/>
</dbReference>
<feature type="compositionally biased region" description="Polar residues" evidence="1">
    <location>
        <begin position="319"/>
        <end position="329"/>
    </location>
</feature>
<evidence type="ECO:0000313" key="3">
    <source>
        <dbReference type="EMBL" id="KAF7673603.1"/>
    </source>
</evidence>
<evidence type="ECO:0000256" key="1">
    <source>
        <dbReference type="SAM" id="MobiDB-lite"/>
    </source>
</evidence>
<feature type="compositionally biased region" description="Low complexity" evidence="1">
    <location>
        <begin position="367"/>
        <end position="379"/>
    </location>
</feature>
<dbReference type="EMBL" id="JAAABM010000012">
    <property type="protein sequence ID" value="KAF7673603.1"/>
    <property type="molecule type" value="Genomic_DNA"/>
</dbReference>
<reference evidence="3" key="2">
    <citation type="submission" date="2020-08" db="EMBL/GenBank/DDBJ databases">
        <title>Draft Genome Sequence of Cumin Blight Pathogen Alternaria burnsii.</title>
        <authorList>
            <person name="Feng Z."/>
        </authorList>
    </citation>
    <scope>NUCLEOTIDE SEQUENCE</scope>
    <source>
        <strain evidence="3">CBS107.38</strain>
    </source>
</reference>
<feature type="transmembrane region" description="Helical" evidence="2">
    <location>
        <begin position="484"/>
        <end position="513"/>
    </location>
</feature>
<dbReference type="AlphaFoldDB" id="A0A8H7AZQ5"/>
<gene>
    <name evidence="3" type="ORF">GT037_008218</name>
</gene>
<keyword evidence="4" id="KW-1185">Reference proteome</keyword>
<keyword evidence="2" id="KW-0812">Transmembrane</keyword>